<feature type="non-terminal residue" evidence="8">
    <location>
        <position position="146"/>
    </location>
</feature>
<dbReference type="AlphaFoldDB" id="E6ZCK8"/>
<dbReference type="PROSITE" id="PS52011">
    <property type="entry name" value="PEPTIDASE_M2"/>
    <property type="match status" value="1"/>
</dbReference>
<comment type="similarity">
    <text evidence="1 6">Belongs to the peptidase M2 family.</text>
</comment>
<dbReference type="GO" id="GO:0008237">
    <property type="term" value="F:metallopeptidase activity"/>
    <property type="evidence" value="ECO:0007669"/>
    <property type="project" value="InterPro"/>
</dbReference>
<name>E6ZCK8_9HYME</name>
<feature type="signal peptide" evidence="7">
    <location>
        <begin position="1"/>
        <end position="21"/>
    </location>
</feature>
<feature type="glycosylation site" description="N-linked (GlcNAc...) asparagine" evidence="5">
    <location>
        <position position="63"/>
    </location>
</feature>
<reference evidence="8" key="1">
    <citation type="journal article" date="2010" name="BMC Genomics">
        <title>The venom composition of the parasitic wasp Chelonus inanitus resolved by combined expressed sequence tags analysis and proteomic approach.</title>
        <authorList>
            <person name="Vincent B."/>
            <person name="Kaeslin M."/>
            <person name="Roth T."/>
            <person name="Heller M."/>
            <person name="Poulain J."/>
            <person name="Cousserans F."/>
            <person name="Schaller J."/>
            <person name="Poirie M."/>
            <person name="Lanzrein B."/>
            <person name="Drezen J.-M."/>
            <person name="Moreau S.J.M."/>
        </authorList>
    </citation>
    <scope>NUCLEOTIDE SEQUENCE</scope>
    <source>
        <tissue evidence="8">Venom glands</tissue>
    </source>
</reference>
<evidence type="ECO:0000256" key="6">
    <source>
        <dbReference type="PROSITE-ProRule" id="PRU01355"/>
    </source>
</evidence>
<dbReference type="GO" id="GO:0006508">
    <property type="term" value="P:proteolysis"/>
    <property type="evidence" value="ECO:0007669"/>
    <property type="project" value="InterPro"/>
</dbReference>
<dbReference type="SUPFAM" id="SSF55486">
    <property type="entry name" value="Metalloproteases ('zincins'), catalytic domain"/>
    <property type="match status" value="1"/>
</dbReference>
<evidence type="ECO:0000256" key="1">
    <source>
        <dbReference type="ARBA" id="ARBA00008139"/>
    </source>
</evidence>
<sequence>MLLTSCPVLLLALIITPFCFGEQNEAAADDLLARAKALLTRINIEYGQWNYKLSIASWNYASNLTDANLAVQLNVSAQTADYIRSMYKEVIAFPWQNISDYDIQRQFKKLSTPGSAALSPEKYTEYDEVVSRMQSTYSTAKVCNYT</sequence>
<evidence type="ECO:0000256" key="4">
    <source>
        <dbReference type="ARBA" id="ARBA00023180"/>
    </source>
</evidence>
<evidence type="ECO:0000313" key="8">
    <source>
        <dbReference type="EMBL" id="CBM69277.1"/>
    </source>
</evidence>
<dbReference type="EMBL" id="FN908689">
    <property type="protein sequence ID" value="CBM69277.1"/>
    <property type="molecule type" value="mRNA"/>
</dbReference>
<dbReference type="Pfam" id="PF01401">
    <property type="entry name" value="Peptidase_M2"/>
    <property type="match status" value="1"/>
</dbReference>
<dbReference type="GO" id="GO:0005886">
    <property type="term" value="C:plasma membrane"/>
    <property type="evidence" value="ECO:0007669"/>
    <property type="project" value="TreeGrafter"/>
</dbReference>
<keyword evidence="4 5" id="KW-0325">Glycoprotein</keyword>
<keyword evidence="3" id="KW-1015">Disulfide bond</keyword>
<comment type="caution">
    <text evidence="6">Lacks conserved residue(s) required for the propagation of feature annotation.</text>
</comment>
<accession>E6ZCK8</accession>
<dbReference type="InterPro" id="IPR001548">
    <property type="entry name" value="Peptidase_M2"/>
</dbReference>
<keyword evidence="2 7" id="KW-0732">Signal</keyword>
<dbReference type="GO" id="GO:0005615">
    <property type="term" value="C:extracellular space"/>
    <property type="evidence" value="ECO:0007669"/>
    <property type="project" value="TreeGrafter"/>
</dbReference>
<evidence type="ECO:0000256" key="5">
    <source>
        <dbReference type="PIRSR" id="PIRSR601548-10"/>
    </source>
</evidence>
<dbReference type="GO" id="GO:0008241">
    <property type="term" value="F:peptidyl-dipeptidase activity"/>
    <property type="evidence" value="ECO:0007669"/>
    <property type="project" value="InterPro"/>
</dbReference>
<evidence type="ECO:0000256" key="2">
    <source>
        <dbReference type="ARBA" id="ARBA00022729"/>
    </source>
</evidence>
<evidence type="ECO:0000256" key="3">
    <source>
        <dbReference type="ARBA" id="ARBA00023157"/>
    </source>
</evidence>
<feature type="chain" id="PRO_5003216659" evidence="7">
    <location>
        <begin position="22"/>
        <end position="146"/>
    </location>
</feature>
<evidence type="ECO:0000256" key="7">
    <source>
        <dbReference type="SAM" id="SignalP"/>
    </source>
</evidence>
<proteinExistence type="evidence at transcript level"/>
<dbReference type="PANTHER" id="PTHR10514">
    <property type="entry name" value="ANGIOTENSIN-CONVERTING ENZYME"/>
    <property type="match status" value="1"/>
</dbReference>
<organism evidence="8">
    <name type="scientific">Chelonus inanitus</name>
    <dbReference type="NCBI Taxonomy" id="49201"/>
    <lineage>
        <taxon>Eukaryota</taxon>
        <taxon>Metazoa</taxon>
        <taxon>Ecdysozoa</taxon>
        <taxon>Arthropoda</taxon>
        <taxon>Hexapoda</taxon>
        <taxon>Insecta</taxon>
        <taxon>Pterygota</taxon>
        <taxon>Neoptera</taxon>
        <taxon>Endopterygota</taxon>
        <taxon>Hymenoptera</taxon>
        <taxon>Apocrita</taxon>
        <taxon>Ichneumonoidea</taxon>
        <taxon>Braconidae</taxon>
        <taxon>Cheloninae</taxon>
        <taxon>Chelonus</taxon>
    </lineage>
</organism>
<dbReference type="PANTHER" id="PTHR10514:SF44">
    <property type="entry name" value="ANGIOTENSIN-CONVERTING ENZYME-RELATED"/>
    <property type="match status" value="1"/>
</dbReference>
<protein>
    <submittedName>
        <fullName evidence="8">Venom protein Ci-95</fullName>
    </submittedName>
</protein>